<dbReference type="Proteomes" id="UP000324974">
    <property type="component" value="Chromosome"/>
</dbReference>
<organism evidence="1 2">
    <name type="scientific">Limnoglobus roseus</name>
    <dbReference type="NCBI Taxonomy" id="2598579"/>
    <lineage>
        <taxon>Bacteria</taxon>
        <taxon>Pseudomonadati</taxon>
        <taxon>Planctomycetota</taxon>
        <taxon>Planctomycetia</taxon>
        <taxon>Gemmatales</taxon>
        <taxon>Gemmataceae</taxon>
        <taxon>Limnoglobus</taxon>
    </lineage>
</organism>
<sequence length="90" mass="10050">MRGPSERRSIENTEGTVRRVDPVGRVVEVRVGGVTINFDVRPDCVITLRGERVKLRMLEPRDRVRVTYTEYQGTRVADAVEVSTAGPAPV</sequence>
<dbReference type="KEGG" id="lrs:PX52LOC_04497"/>
<proteinExistence type="predicted"/>
<dbReference type="AlphaFoldDB" id="A0A5C1AKV7"/>
<protein>
    <submittedName>
        <fullName evidence="1">Uncharacterized protein</fullName>
    </submittedName>
</protein>
<dbReference type="RefSeq" id="WP_149112106.1">
    <property type="nucleotide sequence ID" value="NZ_CP042425.1"/>
</dbReference>
<accession>A0A5C1AKV7</accession>
<dbReference type="EMBL" id="CP042425">
    <property type="protein sequence ID" value="QEL17508.1"/>
    <property type="molecule type" value="Genomic_DNA"/>
</dbReference>
<reference evidence="2" key="1">
    <citation type="submission" date="2019-08" db="EMBL/GenBank/DDBJ databases">
        <title>Limnoglobus roseus gen. nov., sp. nov., a novel freshwater planctomycete with a giant genome from the family Gemmataceae.</title>
        <authorList>
            <person name="Kulichevskaya I.S."/>
            <person name="Naumoff D.G."/>
            <person name="Miroshnikov K."/>
            <person name="Ivanova A."/>
            <person name="Philippov D.A."/>
            <person name="Hakobyan A."/>
            <person name="Rijpstra I.C."/>
            <person name="Sinninghe Damste J.S."/>
            <person name="Liesack W."/>
            <person name="Dedysh S.N."/>
        </authorList>
    </citation>
    <scope>NUCLEOTIDE SEQUENCE [LARGE SCALE GENOMIC DNA]</scope>
    <source>
        <strain evidence="2">PX52</strain>
    </source>
</reference>
<evidence type="ECO:0000313" key="2">
    <source>
        <dbReference type="Proteomes" id="UP000324974"/>
    </source>
</evidence>
<name>A0A5C1AKV7_9BACT</name>
<keyword evidence="2" id="KW-1185">Reference proteome</keyword>
<gene>
    <name evidence="1" type="ORF">PX52LOC_04497</name>
</gene>
<evidence type="ECO:0000313" key="1">
    <source>
        <dbReference type="EMBL" id="QEL17508.1"/>
    </source>
</evidence>